<feature type="region of interest" description="Disordered" evidence="1">
    <location>
        <begin position="17"/>
        <end position="52"/>
    </location>
</feature>
<dbReference type="EMBL" id="BNEA01000007">
    <property type="protein sequence ID" value="GHI52242.1"/>
    <property type="molecule type" value="Genomic_DNA"/>
</dbReference>
<reference evidence="3" key="1">
    <citation type="submission" date="2023-07" db="EMBL/GenBank/DDBJ databases">
        <title>Whole genome shotgun sequence of Streptomyces achromogenes subsp. rubradiris NBRC 14000.</title>
        <authorList>
            <person name="Komaki H."/>
            <person name="Tamura T."/>
        </authorList>
    </citation>
    <scope>NUCLEOTIDE SEQUENCE [LARGE SCALE GENOMIC DNA]</scope>
    <source>
        <strain evidence="3">NBRC 14000</strain>
    </source>
</reference>
<organism evidence="2 3">
    <name type="scientific">Streptomyces rubradiris</name>
    <name type="common">Streptomyces achromogenes subsp. rubradiris</name>
    <dbReference type="NCBI Taxonomy" id="285531"/>
    <lineage>
        <taxon>Bacteria</taxon>
        <taxon>Bacillati</taxon>
        <taxon>Actinomycetota</taxon>
        <taxon>Actinomycetes</taxon>
        <taxon>Kitasatosporales</taxon>
        <taxon>Streptomycetaceae</taxon>
        <taxon>Streptomyces</taxon>
    </lineage>
</organism>
<evidence type="ECO:0000313" key="2">
    <source>
        <dbReference type="EMBL" id="GHI52242.1"/>
    </source>
</evidence>
<comment type="caution">
    <text evidence="2">The sequence shown here is derived from an EMBL/GenBank/DDBJ whole genome shotgun (WGS) entry which is preliminary data.</text>
</comment>
<evidence type="ECO:0000313" key="3">
    <source>
        <dbReference type="Proteomes" id="UP000646738"/>
    </source>
</evidence>
<proteinExistence type="predicted"/>
<name>A0ABQ3R8S6_STRRR</name>
<sequence length="123" mass="12512">MSAAAVNGPRRALGATCGLAATSQETGGQSPDGFGREDRPEAETPPSASPSTDHVLRVLVETTGTPVQQAQGAGRRMIEDVAAPAPVLLHGVDDTAWPVLETAVPPGVDTRVGSEGTLYLPDG</sequence>
<keyword evidence="3" id="KW-1185">Reference proteome</keyword>
<accession>A0ABQ3R8S6</accession>
<evidence type="ECO:0000256" key="1">
    <source>
        <dbReference type="SAM" id="MobiDB-lite"/>
    </source>
</evidence>
<dbReference type="Proteomes" id="UP000646738">
    <property type="component" value="Unassembled WGS sequence"/>
</dbReference>
<dbReference type="InterPro" id="IPR013785">
    <property type="entry name" value="Aldolase_TIM"/>
</dbReference>
<dbReference type="Gene3D" id="3.20.20.70">
    <property type="entry name" value="Aldolase class I"/>
    <property type="match status" value="1"/>
</dbReference>
<protein>
    <submittedName>
        <fullName evidence="2">Uncharacterized protein</fullName>
    </submittedName>
</protein>
<gene>
    <name evidence="2" type="ORF">Srubr_20880</name>
</gene>